<dbReference type="InterPro" id="IPR050790">
    <property type="entry name" value="ExbB/TolQ_transport"/>
</dbReference>
<dbReference type="PANTHER" id="PTHR30625:SF15">
    <property type="entry name" value="BIOPOLYMER TRANSPORT PROTEIN EXBB"/>
    <property type="match status" value="1"/>
</dbReference>
<evidence type="ECO:0000256" key="1">
    <source>
        <dbReference type="ARBA" id="ARBA00004651"/>
    </source>
</evidence>
<dbReference type="PANTHER" id="PTHR30625">
    <property type="entry name" value="PROTEIN TOLQ"/>
    <property type="match status" value="1"/>
</dbReference>
<sequence length="217" mass="23952">MTVFQSAMDLITKGGLIMIPILLCSVIAVAIILERMVYFKKIKENPEALYKAVQETLRKKNNARALELCRASKGPIGRILEAGVLNQNAPKWQLEETLSMVGQEEMQHLEKHIKGLEVIAAISPLMGLLGTVIGMVQAFNQVAEFKGQVNPSLLAGGIWEALLTTAAGLAVAIPVLVMMHYFDKNIERKGFAMERFAHYFVHSREESRSAAKTMVAS</sequence>
<proteinExistence type="inferred from homology"/>
<keyword evidence="6 9" id="KW-1133">Transmembrane helix</keyword>
<evidence type="ECO:0000256" key="7">
    <source>
        <dbReference type="ARBA" id="ARBA00023136"/>
    </source>
</evidence>
<dbReference type="RefSeq" id="WP_282010597.1">
    <property type="nucleotide sequence ID" value="NZ_OX336137.1"/>
</dbReference>
<feature type="transmembrane region" description="Helical" evidence="9">
    <location>
        <begin position="158"/>
        <end position="182"/>
    </location>
</feature>
<evidence type="ECO:0000313" key="12">
    <source>
        <dbReference type="Proteomes" id="UP001157733"/>
    </source>
</evidence>
<evidence type="ECO:0000256" key="6">
    <source>
        <dbReference type="ARBA" id="ARBA00022989"/>
    </source>
</evidence>
<keyword evidence="7 9" id="KW-0472">Membrane</keyword>
<keyword evidence="12" id="KW-1185">Reference proteome</keyword>
<organism evidence="11 12">
    <name type="scientific">Nitrospina watsonii</name>
    <dbReference type="NCBI Taxonomy" id="1323948"/>
    <lineage>
        <taxon>Bacteria</taxon>
        <taxon>Pseudomonadati</taxon>
        <taxon>Nitrospinota/Tectimicrobiota group</taxon>
        <taxon>Nitrospinota</taxon>
        <taxon>Nitrospinia</taxon>
        <taxon>Nitrospinales</taxon>
        <taxon>Nitrospinaceae</taxon>
        <taxon>Nitrospina</taxon>
    </lineage>
</organism>
<feature type="transmembrane region" description="Helical" evidence="9">
    <location>
        <begin position="15"/>
        <end position="33"/>
    </location>
</feature>
<evidence type="ECO:0000313" key="11">
    <source>
        <dbReference type="EMBL" id="CAI2717674.1"/>
    </source>
</evidence>
<comment type="similarity">
    <text evidence="8">Belongs to the exbB/tolQ family.</text>
</comment>
<keyword evidence="5 8" id="KW-0653">Protein transport</keyword>
<dbReference type="Proteomes" id="UP001157733">
    <property type="component" value="Chromosome"/>
</dbReference>
<keyword evidence="3" id="KW-1003">Cell membrane</keyword>
<accession>A0ABN8VY17</accession>
<evidence type="ECO:0000256" key="5">
    <source>
        <dbReference type="ARBA" id="ARBA00022927"/>
    </source>
</evidence>
<evidence type="ECO:0000256" key="2">
    <source>
        <dbReference type="ARBA" id="ARBA00022448"/>
    </source>
</evidence>
<comment type="subcellular location">
    <subcellularLocation>
        <location evidence="1">Cell membrane</location>
        <topology evidence="1">Multi-pass membrane protein</topology>
    </subcellularLocation>
    <subcellularLocation>
        <location evidence="8">Membrane</location>
        <topology evidence="8">Multi-pass membrane protein</topology>
    </subcellularLocation>
</comment>
<evidence type="ECO:0000256" key="4">
    <source>
        <dbReference type="ARBA" id="ARBA00022692"/>
    </source>
</evidence>
<feature type="transmembrane region" description="Helical" evidence="9">
    <location>
        <begin position="116"/>
        <end position="138"/>
    </location>
</feature>
<name>A0ABN8VY17_9BACT</name>
<dbReference type="Pfam" id="PF01618">
    <property type="entry name" value="MotA_ExbB"/>
    <property type="match status" value="1"/>
</dbReference>
<evidence type="ECO:0000256" key="8">
    <source>
        <dbReference type="RuleBase" id="RU004057"/>
    </source>
</evidence>
<evidence type="ECO:0000256" key="3">
    <source>
        <dbReference type="ARBA" id="ARBA00022475"/>
    </source>
</evidence>
<evidence type="ECO:0000256" key="9">
    <source>
        <dbReference type="SAM" id="Phobius"/>
    </source>
</evidence>
<gene>
    <name evidence="11" type="ORF">NSPWAT_0815</name>
</gene>
<reference evidence="11 12" key="1">
    <citation type="submission" date="2022-09" db="EMBL/GenBank/DDBJ databases">
        <authorList>
            <person name="Kop L."/>
        </authorList>
    </citation>
    <scope>NUCLEOTIDE SEQUENCE [LARGE SCALE GENOMIC DNA]</scope>
    <source>
        <strain evidence="11 12">347</strain>
    </source>
</reference>
<keyword evidence="4 9" id="KW-0812">Transmembrane</keyword>
<keyword evidence="2 8" id="KW-0813">Transport</keyword>
<dbReference type="EMBL" id="OX336137">
    <property type="protein sequence ID" value="CAI2717674.1"/>
    <property type="molecule type" value="Genomic_DNA"/>
</dbReference>
<feature type="domain" description="MotA/TolQ/ExbB proton channel" evidence="10">
    <location>
        <begin position="73"/>
        <end position="190"/>
    </location>
</feature>
<protein>
    <submittedName>
        <fullName evidence="11">Biopolymer transport protein exbB-like 2</fullName>
    </submittedName>
</protein>
<evidence type="ECO:0000259" key="10">
    <source>
        <dbReference type="Pfam" id="PF01618"/>
    </source>
</evidence>
<dbReference type="InterPro" id="IPR002898">
    <property type="entry name" value="MotA_ExbB_proton_chnl"/>
</dbReference>